<dbReference type="AlphaFoldDB" id="A0A0F4LSJ4"/>
<keyword evidence="4 6" id="KW-1133">Transmembrane helix</keyword>
<keyword evidence="6" id="KW-0472">Membrane</keyword>
<accession>A0A0F4LSJ4</accession>
<dbReference type="GO" id="GO:0043093">
    <property type="term" value="P:FtsZ-dependent cytokinesis"/>
    <property type="evidence" value="ECO:0007669"/>
    <property type="project" value="UniProtKB-UniRule"/>
</dbReference>
<keyword evidence="8" id="KW-1185">Reference proteome</keyword>
<dbReference type="Gene3D" id="3.40.50.10960">
    <property type="match status" value="1"/>
</dbReference>
<evidence type="ECO:0000313" key="8">
    <source>
        <dbReference type="Proteomes" id="UP000033682"/>
    </source>
</evidence>
<dbReference type="HOGENOM" id="CLU_046278_0_0_9"/>
<dbReference type="InterPro" id="IPR026580">
    <property type="entry name" value="DivIB"/>
</dbReference>
<protein>
    <recommendedName>
        <fullName evidence="6">Cell division protein DivIB</fullName>
    </recommendedName>
</protein>
<dbReference type="GO" id="GO:0032153">
    <property type="term" value="C:cell division site"/>
    <property type="evidence" value="ECO:0007669"/>
    <property type="project" value="UniProtKB-UniRule"/>
</dbReference>
<keyword evidence="1 6" id="KW-1003">Cell membrane</keyword>
<comment type="function">
    <text evidence="6">Cell division protein that may be involved in stabilizing or promoting the assembly of the division complex.</text>
</comment>
<dbReference type="PATRIC" id="fig|303541.3.peg.741"/>
<evidence type="ECO:0000313" key="7">
    <source>
        <dbReference type="EMBL" id="KJY61308.1"/>
    </source>
</evidence>
<gene>
    <name evidence="6 7" type="primary">divIB</name>
    <name evidence="7" type="ORF">JF72_05870</name>
</gene>
<dbReference type="PANTHER" id="PTHR37820">
    <property type="entry name" value="CELL DIVISION PROTEIN DIVIB"/>
    <property type="match status" value="1"/>
</dbReference>
<dbReference type="STRING" id="303541.JF72_05870"/>
<organism evidence="7 8">
    <name type="scientific">Lactobacillus apis</name>
    <dbReference type="NCBI Taxonomy" id="303541"/>
    <lineage>
        <taxon>Bacteria</taxon>
        <taxon>Bacillati</taxon>
        <taxon>Bacillota</taxon>
        <taxon>Bacilli</taxon>
        <taxon>Lactobacillales</taxon>
        <taxon>Lactobacillaceae</taxon>
        <taxon>Lactobacillus</taxon>
    </lineage>
</organism>
<dbReference type="InterPro" id="IPR050487">
    <property type="entry name" value="FtsQ_DivIB"/>
</dbReference>
<evidence type="ECO:0000256" key="4">
    <source>
        <dbReference type="ARBA" id="ARBA00022989"/>
    </source>
</evidence>
<feature type="transmembrane region" description="Helical" evidence="6">
    <location>
        <begin position="53"/>
        <end position="71"/>
    </location>
</feature>
<evidence type="ECO:0000256" key="3">
    <source>
        <dbReference type="ARBA" id="ARBA00022692"/>
    </source>
</evidence>
<dbReference type="Proteomes" id="UP000033682">
    <property type="component" value="Unassembled WGS sequence"/>
</dbReference>
<evidence type="ECO:0000256" key="6">
    <source>
        <dbReference type="HAMAP-Rule" id="MF_00912"/>
    </source>
</evidence>
<dbReference type="RefSeq" id="WP_046306721.1">
    <property type="nucleotide sequence ID" value="NZ_KQ034000.1"/>
</dbReference>
<evidence type="ECO:0000256" key="2">
    <source>
        <dbReference type="ARBA" id="ARBA00022618"/>
    </source>
</evidence>
<keyword evidence="2 6" id="KW-0132">Cell division</keyword>
<dbReference type="EMBL" id="JXLG01000005">
    <property type="protein sequence ID" value="KJY61308.1"/>
    <property type="molecule type" value="Genomic_DNA"/>
</dbReference>
<comment type="subcellular location">
    <subcellularLocation>
        <location evidence="6">Cell membrane</location>
        <topology evidence="6">Single-pass type II membrane protein</topology>
    </subcellularLocation>
    <text evidence="6">Localizes to the division septum.</text>
</comment>
<comment type="caution">
    <text evidence="7">The sequence shown here is derived from an EMBL/GenBank/DDBJ whole genome shotgun (WGS) entry which is preliminary data.</text>
</comment>
<proteinExistence type="inferred from homology"/>
<dbReference type="PANTHER" id="PTHR37820:SF1">
    <property type="entry name" value="CELL DIVISION PROTEIN FTSQ"/>
    <property type="match status" value="1"/>
</dbReference>
<dbReference type="GO" id="GO:0005886">
    <property type="term" value="C:plasma membrane"/>
    <property type="evidence" value="ECO:0007669"/>
    <property type="project" value="UniProtKB-SubCell"/>
</dbReference>
<dbReference type="HAMAP" id="MF_00912">
    <property type="entry name" value="DivIB"/>
    <property type="match status" value="1"/>
</dbReference>
<keyword evidence="3 6" id="KW-0812">Transmembrane</keyword>
<name>A0A0F4LSJ4_9LACO</name>
<reference evidence="7 8" key="1">
    <citation type="submission" date="2015-01" db="EMBL/GenBank/DDBJ databases">
        <title>Comparative genomics of the lactic acid bacteria isolated from the honey bee gut.</title>
        <authorList>
            <person name="Ellegaard K.M."/>
            <person name="Tamarit D."/>
            <person name="Javelind E."/>
            <person name="Olofsson T."/>
            <person name="Andersson S.G."/>
            <person name="Vasquez A."/>
        </authorList>
    </citation>
    <scope>NUCLEOTIDE SEQUENCE [LARGE SCALE GENOMIC DNA]</scope>
    <source>
        <strain evidence="7 8">Hma11</strain>
    </source>
</reference>
<keyword evidence="5 6" id="KW-0131">Cell cycle</keyword>
<evidence type="ECO:0000256" key="5">
    <source>
        <dbReference type="ARBA" id="ARBA00023306"/>
    </source>
</evidence>
<comment type="similarity">
    <text evidence="6">Belongs to the FtsQ/DivIB family. DivIB subfamily.</text>
</comment>
<sequence length="283" mass="32435">MTKKRITKIDPEEKLSHYLDHQSNQKKRKSQNKISASLSNLHSERKSALVKRLGLIITISIICLICLGYYISPLANVRSVRVEGADDLPAEEVVKTADIKASDRVIDYLLHWNDVDEDLANRYTEVKNVDIKVNHFNQLNLNIVEFKTIGYIKKEKGYCKILSNGKLGTQLISWNKIDQDKPVFIGYNHEVSLKNDLQLFNSLPEEFQNQIKLLSGNTRRKSQVIFVMKNGNVVIGNISTIKRKLKYYNEINNKVKRNSLIDLEVGAYSRPLTSSEKRAYGLI</sequence>
<evidence type="ECO:0000256" key="1">
    <source>
        <dbReference type="ARBA" id="ARBA00022475"/>
    </source>
</evidence>